<evidence type="ECO:0000313" key="3">
    <source>
        <dbReference type="Proteomes" id="UP000663929"/>
    </source>
</evidence>
<gene>
    <name evidence="2" type="ORF">J3U87_14170</name>
</gene>
<feature type="domain" description="FHA" evidence="1">
    <location>
        <begin position="474"/>
        <end position="525"/>
    </location>
</feature>
<dbReference type="Proteomes" id="UP000663929">
    <property type="component" value="Chromosome"/>
</dbReference>
<dbReference type="InterPro" id="IPR011990">
    <property type="entry name" value="TPR-like_helical_dom_sf"/>
</dbReference>
<dbReference type="SMART" id="SM00240">
    <property type="entry name" value="FHA"/>
    <property type="match status" value="1"/>
</dbReference>
<dbReference type="Pfam" id="PF00498">
    <property type="entry name" value="FHA"/>
    <property type="match status" value="1"/>
</dbReference>
<protein>
    <submittedName>
        <fullName evidence="2">DUF3662 domain-containing protein</fullName>
    </submittedName>
</protein>
<dbReference type="Pfam" id="PF12401">
    <property type="entry name" value="FhaA_N"/>
    <property type="match status" value="1"/>
</dbReference>
<dbReference type="RefSeq" id="WP_237383699.1">
    <property type="nucleotide sequence ID" value="NZ_CP071793.1"/>
</dbReference>
<dbReference type="Gene3D" id="2.60.200.20">
    <property type="match status" value="1"/>
</dbReference>
<proteinExistence type="predicted"/>
<evidence type="ECO:0000259" key="1">
    <source>
        <dbReference type="PROSITE" id="PS50006"/>
    </source>
</evidence>
<keyword evidence="3" id="KW-1185">Reference proteome</keyword>
<dbReference type="KEGG" id="scor:J3U87_14170"/>
<organism evidence="2 3">
    <name type="scientific">Sulfidibacter corallicola</name>
    <dbReference type="NCBI Taxonomy" id="2818388"/>
    <lineage>
        <taxon>Bacteria</taxon>
        <taxon>Pseudomonadati</taxon>
        <taxon>Acidobacteriota</taxon>
        <taxon>Holophagae</taxon>
        <taxon>Acanthopleuribacterales</taxon>
        <taxon>Acanthopleuribacteraceae</taxon>
        <taxon>Sulfidibacter</taxon>
    </lineage>
</organism>
<dbReference type="Gene3D" id="3.30.2320.60">
    <property type="entry name" value="FhaA, phosphopeptide-binding domain (DUF3662)"/>
    <property type="match status" value="1"/>
</dbReference>
<dbReference type="SUPFAM" id="SSF48452">
    <property type="entry name" value="TPR-like"/>
    <property type="match status" value="1"/>
</dbReference>
<accession>A0A8A4TW65</accession>
<dbReference type="InterPro" id="IPR022128">
    <property type="entry name" value="FhaA_N"/>
</dbReference>
<dbReference type="Gene3D" id="1.25.40.10">
    <property type="entry name" value="Tetratricopeptide repeat domain"/>
    <property type="match status" value="1"/>
</dbReference>
<dbReference type="CDD" id="cd00060">
    <property type="entry name" value="FHA"/>
    <property type="match status" value="1"/>
</dbReference>
<reference evidence="2" key="1">
    <citation type="submission" date="2021-03" db="EMBL/GenBank/DDBJ databases">
        <title>Acanthopleuribacteraceae sp. M133.</title>
        <authorList>
            <person name="Wang G."/>
        </authorList>
    </citation>
    <scope>NUCLEOTIDE SEQUENCE</scope>
    <source>
        <strain evidence="2">M133</strain>
    </source>
</reference>
<dbReference type="InterPro" id="IPR000253">
    <property type="entry name" value="FHA_dom"/>
</dbReference>
<dbReference type="AlphaFoldDB" id="A0A8A4TW65"/>
<dbReference type="InterPro" id="IPR042287">
    <property type="entry name" value="FhaA_N_sf"/>
</dbReference>
<dbReference type="SUPFAM" id="SSF49879">
    <property type="entry name" value="SMAD/FHA domain"/>
    <property type="match status" value="2"/>
</dbReference>
<evidence type="ECO:0000313" key="2">
    <source>
        <dbReference type="EMBL" id="QTD53597.1"/>
    </source>
</evidence>
<dbReference type="PROSITE" id="PS50006">
    <property type="entry name" value="FHA_DOMAIN"/>
    <property type="match status" value="1"/>
</dbReference>
<sequence length="561" mass="62695">MTWKTNLKNAFKLESVNNYFAELFEVQLPLVLQAAGDLSLQGIDIVRACETTAEENRVVINSDTVYMHECFLIYTHPEDWRRLEPLLDEIRKDAAEHLTNLKTQKGYKTRNPFSIEFQKDPRVALGQTVVVSSTRKNIVRTVIESVALPPDSPLSFDAGSLKLEPAQRDALRDVFVTLDKGDRESALAEVQEINRRFPDFAIGQVLECLLWFLMGDSSAGLRYLNTHPLLAKHELGLYLKSLAYLDIADVPRAVSFHGKAFQANPNAMGYLVKGLIDLVRGKPEEASKELKLAATMEPDFKGLRETYMRQYAHLSRVEPEQVAHTMPSAPAFLRLISPFSRDSYNVVTQPGLEFMLLKGSRLGDQVLKASQNADKSHFRLVRDTRGLWIRFHSGFPGSVLVNGKPLANGEPHMLAEDDILLLGSVSIEYYRQSRKGGPRAHLGNRDHRLPCHVIRVVERGKTRETWLFPCDHAVTIGRGKDVGNDLVLTDRGISGEHGELHWEGAQFYFADKQSSNGTAKNGRKFSGSTKLLHGDVLQLASLSLEVRYGGVLSVPPKAMAG</sequence>
<dbReference type="InterPro" id="IPR008984">
    <property type="entry name" value="SMAD_FHA_dom_sf"/>
</dbReference>
<dbReference type="EMBL" id="CP071793">
    <property type="protein sequence ID" value="QTD53597.1"/>
    <property type="molecule type" value="Genomic_DNA"/>
</dbReference>
<name>A0A8A4TW65_SULCO</name>